<dbReference type="EMBL" id="JAURVH010000328">
    <property type="protein sequence ID" value="KAK5936186.1"/>
    <property type="molecule type" value="Genomic_DNA"/>
</dbReference>
<protein>
    <submittedName>
        <fullName evidence="2">Uncharacterized protein</fullName>
    </submittedName>
</protein>
<evidence type="ECO:0000313" key="4">
    <source>
        <dbReference type="Proteomes" id="UP001331515"/>
    </source>
</evidence>
<gene>
    <name evidence="2" type="ORF">CgunFtcFv8_006876</name>
    <name evidence="3" type="ORF">CgunFtcFv8_027688</name>
</gene>
<proteinExistence type="predicted"/>
<keyword evidence="4" id="KW-1185">Reference proteome</keyword>
<evidence type="ECO:0000313" key="3">
    <source>
        <dbReference type="EMBL" id="KAK5936186.1"/>
    </source>
</evidence>
<name>A0AAN8H557_CHAGU</name>
<evidence type="ECO:0000256" key="1">
    <source>
        <dbReference type="SAM" id="MobiDB-lite"/>
    </source>
</evidence>
<reference evidence="2 4" key="1">
    <citation type="journal article" date="2023" name="Mol. Biol. Evol.">
        <title>Genomics of Secondarily Temperate Adaptation in the Only Non-Antarctic Icefish.</title>
        <authorList>
            <person name="Rivera-Colon A.G."/>
            <person name="Rayamajhi N."/>
            <person name="Minhas B.F."/>
            <person name="Madrigal G."/>
            <person name="Bilyk K.T."/>
            <person name="Yoon V."/>
            <person name="Hune M."/>
            <person name="Gregory S."/>
            <person name="Cheng C.H.C."/>
            <person name="Catchen J.M."/>
        </authorList>
    </citation>
    <scope>NUCLEOTIDE SEQUENCE [LARGE SCALE GENOMIC DNA]</scope>
    <source>
        <tissue evidence="2">White muscle</tissue>
    </source>
</reference>
<dbReference type="AlphaFoldDB" id="A0AAN8H557"/>
<feature type="region of interest" description="Disordered" evidence="1">
    <location>
        <begin position="41"/>
        <end position="72"/>
    </location>
</feature>
<organism evidence="2 4">
    <name type="scientific">Champsocephalus gunnari</name>
    <name type="common">Mackerel icefish</name>
    <dbReference type="NCBI Taxonomy" id="52237"/>
    <lineage>
        <taxon>Eukaryota</taxon>
        <taxon>Metazoa</taxon>
        <taxon>Chordata</taxon>
        <taxon>Craniata</taxon>
        <taxon>Vertebrata</taxon>
        <taxon>Euteleostomi</taxon>
        <taxon>Actinopterygii</taxon>
        <taxon>Neopterygii</taxon>
        <taxon>Teleostei</taxon>
        <taxon>Neoteleostei</taxon>
        <taxon>Acanthomorphata</taxon>
        <taxon>Eupercaria</taxon>
        <taxon>Perciformes</taxon>
        <taxon>Notothenioidei</taxon>
        <taxon>Channichthyidae</taxon>
        <taxon>Champsocephalus</taxon>
    </lineage>
</organism>
<dbReference type="Proteomes" id="UP001331515">
    <property type="component" value="Unassembled WGS sequence"/>
</dbReference>
<evidence type="ECO:0000313" key="2">
    <source>
        <dbReference type="EMBL" id="KAK5903064.1"/>
    </source>
</evidence>
<accession>A0AAN8H557</accession>
<dbReference type="EMBL" id="JAURVH010001531">
    <property type="protein sequence ID" value="KAK5903064.1"/>
    <property type="molecule type" value="Genomic_DNA"/>
</dbReference>
<feature type="compositionally biased region" description="Basic and acidic residues" evidence="1">
    <location>
        <begin position="46"/>
        <end position="66"/>
    </location>
</feature>
<sequence>MRALVSPDEADLKAVSPAAVDPYTLSLRSRSGVRFDFLHSAASQQDMRDEPIADGEPRADTKEEERKRKRRKRRCYRVICDEAGNTFRAGAPS</sequence>
<comment type="caution">
    <text evidence="2">The sequence shown here is derived from an EMBL/GenBank/DDBJ whole genome shotgun (WGS) entry which is preliminary data.</text>
</comment>